<gene>
    <name evidence="2" type="ORF">HDID_LOCUS4320</name>
</gene>
<evidence type="ECO:0000313" key="2">
    <source>
        <dbReference type="EMBL" id="VDL47314.1"/>
    </source>
</evidence>
<accession>A0A0R3SHA7</accession>
<reference evidence="4" key="1">
    <citation type="submission" date="2017-02" db="UniProtKB">
        <authorList>
            <consortium name="WormBaseParasite"/>
        </authorList>
    </citation>
    <scope>IDENTIFICATION</scope>
</reference>
<evidence type="ECO:0000256" key="1">
    <source>
        <dbReference type="SAM" id="MobiDB-lite"/>
    </source>
</evidence>
<organism evidence="4">
    <name type="scientific">Hymenolepis diminuta</name>
    <name type="common">Rat tapeworm</name>
    <dbReference type="NCBI Taxonomy" id="6216"/>
    <lineage>
        <taxon>Eukaryota</taxon>
        <taxon>Metazoa</taxon>
        <taxon>Spiralia</taxon>
        <taxon>Lophotrochozoa</taxon>
        <taxon>Platyhelminthes</taxon>
        <taxon>Cestoda</taxon>
        <taxon>Eucestoda</taxon>
        <taxon>Cyclophyllidea</taxon>
        <taxon>Hymenolepididae</taxon>
        <taxon>Hymenolepis</taxon>
    </lineage>
</organism>
<feature type="region of interest" description="Disordered" evidence="1">
    <location>
        <begin position="1"/>
        <end position="32"/>
    </location>
</feature>
<dbReference type="EMBL" id="UYSG01001608">
    <property type="protein sequence ID" value="VDL47314.1"/>
    <property type="molecule type" value="Genomic_DNA"/>
</dbReference>
<evidence type="ECO:0000313" key="4">
    <source>
        <dbReference type="WBParaSite" id="HDID_0000432201-mRNA-1"/>
    </source>
</evidence>
<dbReference type="Proteomes" id="UP000274504">
    <property type="component" value="Unassembled WGS sequence"/>
</dbReference>
<dbReference type="WBParaSite" id="HDID_0000432201-mRNA-1">
    <property type="protein sequence ID" value="HDID_0000432201-mRNA-1"/>
    <property type="gene ID" value="HDID_0000432201"/>
</dbReference>
<protein>
    <submittedName>
        <fullName evidence="4">BHLH domain-containing protein</fullName>
    </submittedName>
</protein>
<dbReference type="AlphaFoldDB" id="A0A0R3SHA7"/>
<reference evidence="2 3" key="2">
    <citation type="submission" date="2018-11" db="EMBL/GenBank/DDBJ databases">
        <authorList>
            <consortium name="Pathogen Informatics"/>
        </authorList>
    </citation>
    <scope>NUCLEOTIDE SEQUENCE [LARGE SCALE GENOMIC DNA]</scope>
</reference>
<sequence>MTLISFEDEGRGNLEISGKLTHPQKTPSGNERRKVFEARTRQLLENLQQRNYLFALLCSFYRRTTITSPPLSSCGSLPTPTAYPIACLPARY</sequence>
<evidence type="ECO:0000313" key="3">
    <source>
        <dbReference type="Proteomes" id="UP000274504"/>
    </source>
</evidence>
<proteinExistence type="predicted"/>
<name>A0A0R3SHA7_HYMDI</name>